<dbReference type="PANTHER" id="PTHR42796">
    <property type="entry name" value="FUMARYLACETOACETATE HYDROLASE DOMAIN-CONTAINING PROTEIN 2A-RELATED"/>
    <property type="match status" value="1"/>
</dbReference>
<reference evidence="4" key="2">
    <citation type="submission" date="2014-04" db="EMBL/GenBank/DDBJ databases">
        <authorList>
            <person name="Urmite Genomes U."/>
        </authorList>
    </citation>
    <scope>NUCLEOTIDE SEQUENCE</scope>
    <source>
        <strain evidence="4">DSM 44626</strain>
    </source>
</reference>
<dbReference type="OrthoDB" id="9805307at2"/>
<dbReference type="STRING" id="47839.BN973_05997"/>
<keyword evidence="4" id="KW-0378">Hydrolase</keyword>
<dbReference type="FunFam" id="3.90.850.10:FF:000002">
    <property type="entry name" value="2-hydroxyhepta-2,4-diene-1,7-dioate isomerase"/>
    <property type="match status" value="1"/>
</dbReference>
<protein>
    <submittedName>
        <fullName evidence="4">Fumarylacetoacetate hydrolase</fullName>
    </submittedName>
</protein>
<dbReference type="InterPro" id="IPR036663">
    <property type="entry name" value="Fumarylacetoacetase_C_sf"/>
</dbReference>
<dbReference type="AlphaFoldDB" id="A0A024K7Z3"/>
<organism evidence="4">
    <name type="scientific">Mycobacterium triplex</name>
    <dbReference type="NCBI Taxonomy" id="47839"/>
    <lineage>
        <taxon>Bacteria</taxon>
        <taxon>Bacillati</taxon>
        <taxon>Actinomycetota</taxon>
        <taxon>Actinomycetes</taxon>
        <taxon>Mycobacteriales</taxon>
        <taxon>Mycobacteriaceae</taxon>
        <taxon>Mycobacterium</taxon>
        <taxon>Mycobacterium simiae complex</taxon>
    </lineage>
</organism>
<name>A0A024K7Z3_9MYCO</name>
<dbReference type="GO" id="GO:0016853">
    <property type="term" value="F:isomerase activity"/>
    <property type="evidence" value="ECO:0007669"/>
    <property type="project" value="UniProtKB-ARBA"/>
</dbReference>
<evidence type="ECO:0000259" key="3">
    <source>
        <dbReference type="Pfam" id="PF01557"/>
    </source>
</evidence>
<sequence>MRLATYDDGHGPRPALQRRAGSELIDIAALAELAGVNGLDGASPDITSVLQAGPEMAHELLGLYDKNEERLRALSAVHPVESVTLLPPVLKPEKFICIGLNYHDHAAETGQSAPKEPMFFAKFANSLIGHGATITPPAITNQVDYEAELAVVIGKRGNNIAVDEALQYVGGVMALNDVSARDLQLANQLWTGGKAIDTFAPAGPTLVILDEINDVQSLPIKARVNDVVVQDSNTANMIFSVAELVCYLSRIMTLVPGDIIATGTPAGVAHAHGPMTFLHSGDTVEIDIAGIGVLRNPVGEPVGSSPLPQEAGAAS</sequence>
<dbReference type="HOGENOM" id="CLU_028458_3_1_11"/>
<dbReference type="Proteomes" id="UP000028880">
    <property type="component" value="Unassembled WGS sequence"/>
</dbReference>
<reference evidence="4" key="1">
    <citation type="journal article" date="2014" name="Genome Announc.">
        <title>Draft Genome Sequence of Mycobacterium triplex DSM 44626.</title>
        <authorList>
            <person name="Sassi M."/>
            <person name="Croce O."/>
            <person name="Robert C."/>
            <person name="Raoult D."/>
            <person name="Drancourt M."/>
        </authorList>
    </citation>
    <scope>NUCLEOTIDE SEQUENCE [LARGE SCALE GENOMIC DNA]</scope>
    <source>
        <strain evidence="4">DSM 44626</strain>
    </source>
</reference>
<dbReference type="Pfam" id="PF01557">
    <property type="entry name" value="FAA_hydrolase"/>
    <property type="match status" value="1"/>
</dbReference>
<evidence type="ECO:0000313" key="4">
    <source>
        <dbReference type="EMBL" id="CDO91588.1"/>
    </source>
</evidence>
<feature type="domain" description="Fumarylacetoacetase-like C-terminal" evidence="3">
    <location>
        <begin position="94"/>
        <end position="298"/>
    </location>
</feature>
<dbReference type="GO" id="GO:0019752">
    <property type="term" value="P:carboxylic acid metabolic process"/>
    <property type="evidence" value="ECO:0007669"/>
    <property type="project" value="UniProtKB-ARBA"/>
</dbReference>
<dbReference type="GO" id="GO:0046872">
    <property type="term" value="F:metal ion binding"/>
    <property type="evidence" value="ECO:0007669"/>
    <property type="project" value="UniProtKB-KW"/>
</dbReference>
<keyword evidence="2" id="KW-0479">Metal-binding</keyword>
<comment type="similarity">
    <text evidence="1">Belongs to the FAH family.</text>
</comment>
<dbReference type="eggNOG" id="COG0179">
    <property type="taxonomic scope" value="Bacteria"/>
</dbReference>
<accession>A0A024K7Z3</accession>
<dbReference type="Gene3D" id="3.90.850.10">
    <property type="entry name" value="Fumarylacetoacetase-like, C-terminal domain"/>
    <property type="match status" value="1"/>
</dbReference>
<evidence type="ECO:0000256" key="2">
    <source>
        <dbReference type="ARBA" id="ARBA00022723"/>
    </source>
</evidence>
<dbReference type="PANTHER" id="PTHR42796:SF4">
    <property type="entry name" value="FUMARYLACETOACETATE HYDROLASE DOMAIN-CONTAINING PROTEIN 2A"/>
    <property type="match status" value="1"/>
</dbReference>
<proteinExistence type="inferred from homology"/>
<dbReference type="EMBL" id="HG964447">
    <property type="protein sequence ID" value="CDO91588.1"/>
    <property type="molecule type" value="Genomic_DNA"/>
</dbReference>
<dbReference type="SUPFAM" id="SSF56529">
    <property type="entry name" value="FAH"/>
    <property type="match status" value="1"/>
</dbReference>
<dbReference type="InterPro" id="IPR051121">
    <property type="entry name" value="FAH"/>
</dbReference>
<dbReference type="InterPro" id="IPR011234">
    <property type="entry name" value="Fumarylacetoacetase-like_C"/>
</dbReference>
<gene>
    <name evidence="4" type="ORF">BN973_05997</name>
</gene>
<dbReference type="GO" id="GO:0016787">
    <property type="term" value="F:hydrolase activity"/>
    <property type="evidence" value="ECO:0007669"/>
    <property type="project" value="UniProtKB-KW"/>
</dbReference>
<dbReference type="RefSeq" id="WP_084163685.1">
    <property type="nucleotide sequence ID" value="NZ_HG964447.1"/>
</dbReference>
<evidence type="ECO:0000256" key="1">
    <source>
        <dbReference type="ARBA" id="ARBA00010211"/>
    </source>
</evidence>